<accession>A0A9D4S6G4</accession>
<proteinExistence type="predicted"/>
<dbReference type="AlphaFoldDB" id="A0A9D4S6G4"/>
<reference evidence="1" key="2">
    <citation type="submission" date="2020-11" db="EMBL/GenBank/DDBJ databases">
        <authorList>
            <person name="McCartney M.A."/>
            <person name="Auch B."/>
            <person name="Kono T."/>
            <person name="Mallez S."/>
            <person name="Becker A."/>
            <person name="Gohl D.M."/>
            <person name="Silverstein K.A.T."/>
            <person name="Koren S."/>
            <person name="Bechman K.B."/>
            <person name="Herman A."/>
            <person name="Abrahante J.E."/>
            <person name="Garbe J."/>
        </authorList>
    </citation>
    <scope>NUCLEOTIDE SEQUENCE</scope>
    <source>
        <strain evidence="1">Duluth1</strain>
        <tissue evidence="1">Whole animal</tissue>
    </source>
</reference>
<evidence type="ECO:0000313" key="1">
    <source>
        <dbReference type="EMBL" id="KAH3892213.1"/>
    </source>
</evidence>
<evidence type="ECO:0000313" key="2">
    <source>
        <dbReference type="Proteomes" id="UP000828390"/>
    </source>
</evidence>
<dbReference type="EMBL" id="JAIWYP010000001">
    <property type="protein sequence ID" value="KAH3892213.1"/>
    <property type="molecule type" value="Genomic_DNA"/>
</dbReference>
<name>A0A9D4S6G4_DREPO</name>
<sequence>MLEEIAVALGADQGQALLAAKQVVDLEIELANVRIGSIRAINCSFIYTSTNNCTFYIENPML</sequence>
<protein>
    <submittedName>
        <fullName evidence="1">Uncharacterized protein</fullName>
    </submittedName>
</protein>
<gene>
    <name evidence="1" type="ORF">DPMN_016327</name>
</gene>
<comment type="caution">
    <text evidence="1">The sequence shown here is derived from an EMBL/GenBank/DDBJ whole genome shotgun (WGS) entry which is preliminary data.</text>
</comment>
<keyword evidence="2" id="KW-1185">Reference proteome</keyword>
<organism evidence="1 2">
    <name type="scientific">Dreissena polymorpha</name>
    <name type="common">Zebra mussel</name>
    <name type="synonym">Mytilus polymorpha</name>
    <dbReference type="NCBI Taxonomy" id="45954"/>
    <lineage>
        <taxon>Eukaryota</taxon>
        <taxon>Metazoa</taxon>
        <taxon>Spiralia</taxon>
        <taxon>Lophotrochozoa</taxon>
        <taxon>Mollusca</taxon>
        <taxon>Bivalvia</taxon>
        <taxon>Autobranchia</taxon>
        <taxon>Heteroconchia</taxon>
        <taxon>Euheterodonta</taxon>
        <taxon>Imparidentia</taxon>
        <taxon>Neoheterodontei</taxon>
        <taxon>Myida</taxon>
        <taxon>Dreissenoidea</taxon>
        <taxon>Dreissenidae</taxon>
        <taxon>Dreissena</taxon>
    </lineage>
</organism>
<dbReference type="Proteomes" id="UP000828390">
    <property type="component" value="Unassembled WGS sequence"/>
</dbReference>
<reference evidence="1" key="1">
    <citation type="journal article" date="2019" name="bioRxiv">
        <title>The Genome of the Zebra Mussel, Dreissena polymorpha: A Resource for Invasive Species Research.</title>
        <authorList>
            <person name="McCartney M.A."/>
            <person name="Auch B."/>
            <person name="Kono T."/>
            <person name="Mallez S."/>
            <person name="Zhang Y."/>
            <person name="Obille A."/>
            <person name="Becker A."/>
            <person name="Abrahante J.E."/>
            <person name="Garbe J."/>
            <person name="Badalamenti J.P."/>
            <person name="Herman A."/>
            <person name="Mangelson H."/>
            <person name="Liachko I."/>
            <person name="Sullivan S."/>
            <person name="Sone E.D."/>
            <person name="Koren S."/>
            <person name="Silverstein K.A.T."/>
            <person name="Beckman K.B."/>
            <person name="Gohl D.M."/>
        </authorList>
    </citation>
    <scope>NUCLEOTIDE SEQUENCE</scope>
    <source>
        <strain evidence="1">Duluth1</strain>
        <tissue evidence="1">Whole animal</tissue>
    </source>
</reference>